<evidence type="ECO:0000313" key="8">
    <source>
        <dbReference type="Proteomes" id="UP000256845"/>
    </source>
</evidence>
<sequence>MAAVEKTTPAPAGISAGNRETIKAKRRRELIESTMDSIAERGLNDTTIADVAKGAGLSRGIVNFHFQSKEILLTETLQHLSRRYRNHWLERYHKAAPDAVTRLVKIFEADFDPMICNPRNLAVWFAFWGEAKSRPVYSELCGERDDDRYRTTLRLCREIIQAGQYDLVPEQMARGLESTAEGLWHSLVMPHRKFNPTEAWRIMAGFLSLCFPRHIGRDGAVIAPVPMKAEKTVLDM</sequence>
<keyword evidence="8" id="KW-1185">Reference proteome</keyword>
<gene>
    <name evidence="7" type="ORF">DFP90_105334</name>
</gene>
<name>A0A3D9HKY3_9PROT</name>
<feature type="domain" description="HTH tetR-type" evidence="6">
    <location>
        <begin position="24"/>
        <end position="84"/>
    </location>
</feature>
<dbReference type="PANTHER" id="PTHR30055">
    <property type="entry name" value="HTH-TYPE TRANSCRIPTIONAL REGULATOR RUTR"/>
    <property type="match status" value="1"/>
</dbReference>
<keyword evidence="3 5" id="KW-0238">DNA-binding</keyword>
<evidence type="ECO:0000256" key="3">
    <source>
        <dbReference type="ARBA" id="ARBA00023125"/>
    </source>
</evidence>
<dbReference type="EMBL" id="QRDW01000005">
    <property type="protein sequence ID" value="RED49961.1"/>
    <property type="molecule type" value="Genomic_DNA"/>
</dbReference>
<comment type="caution">
    <text evidence="7">The sequence shown here is derived from an EMBL/GenBank/DDBJ whole genome shotgun (WGS) entry which is preliminary data.</text>
</comment>
<dbReference type="InterPro" id="IPR039538">
    <property type="entry name" value="BetI_C"/>
</dbReference>
<dbReference type="GO" id="GO:0000976">
    <property type="term" value="F:transcription cis-regulatory region binding"/>
    <property type="evidence" value="ECO:0007669"/>
    <property type="project" value="TreeGrafter"/>
</dbReference>
<dbReference type="InterPro" id="IPR050109">
    <property type="entry name" value="HTH-type_TetR-like_transc_reg"/>
</dbReference>
<dbReference type="InterPro" id="IPR036271">
    <property type="entry name" value="Tet_transcr_reg_TetR-rel_C_sf"/>
</dbReference>
<organism evidence="7 8">
    <name type="scientific">Aestuariispira insulae</name>
    <dbReference type="NCBI Taxonomy" id="1461337"/>
    <lineage>
        <taxon>Bacteria</taxon>
        <taxon>Pseudomonadati</taxon>
        <taxon>Pseudomonadota</taxon>
        <taxon>Alphaproteobacteria</taxon>
        <taxon>Rhodospirillales</taxon>
        <taxon>Kiloniellaceae</taxon>
        <taxon>Aestuariispira</taxon>
    </lineage>
</organism>
<dbReference type="PANTHER" id="PTHR30055:SF234">
    <property type="entry name" value="HTH-TYPE TRANSCRIPTIONAL REGULATOR BETI"/>
    <property type="match status" value="1"/>
</dbReference>
<protein>
    <submittedName>
        <fullName evidence="7">TetR family transcriptional regulator</fullName>
    </submittedName>
</protein>
<evidence type="ECO:0000313" key="7">
    <source>
        <dbReference type="EMBL" id="RED49961.1"/>
    </source>
</evidence>
<evidence type="ECO:0000256" key="2">
    <source>
        <dbReference type="ARBA" id="ARBA00023015"/>
    </source>
</evidence>
<evidence type="ECO:0000256" key="4">
    <source>
        <dbReference type="ARBA" id="ARBA00023163"/>
    </source>
</evidence>
<dbReference type="AlphaFoldDB" id="A0A3D9HKY3"/>
<dbReference type="SUPFAM" id="SSF48498">
    <property type="entry name" value="Tetracyclin repressor-like, C-terminal domain"/>
    <property type="match status" value="1"/>
</dbReference>
<dbReference type="GO" id="GO:0003700">
    <property type="term" value="F:DNA-binding transcription factor activity"/>
    <property type="evidence" value="ECO:0007669"/>
    <property type="project" value="TreeGrafter"/>
</dbReference>
<dbReference type="Proteomes" id="UP000256845">
    <property type="component" value="Unassembled WGS sequence"/>
</dbReference>
<keyword evidence="4" id="KW-0804">Transcription</keyword>
<dbReference type="InterPro" id="IPR009057">
    <property type="entry name" value="Homeodomain-like_sf"/>
</dbReference>
<keyword evidence="2" id="KW-0805">Transcription regulation</keyword>
<evidence type="ECO:0000256" key="1">
    <source>
        <dbReference type="ARBA" id="ARBA00022491"/>
    </source>
</evidence>
<dbReference type="PRINTS" id="PR00455">
    <property type="entry name" value="HTHTETR"/>
</dbReference>
<reference evidence="7 8" key="1">
    <citation type="submission" date="2018-07" db="EMBL/GenBank/DDBJ databases">
        <title>Genomic Encyclopedia of Type Strains, Phase III (KMG-III): the genomes of soil and plant-associated and newly described type strains.</title>
        <authorList>
            <person name="Whitman W."/>
        </authorList>
    </citation>
    <scope>NUCLEOTIDE SEQUENCE [LARGE SCALE GENOMIC DNA]</scope>
    <source>
        <strain evidence="7 8">CECT 8488</strain>
    </source>
</reference>
<dbReference type="InterPro" id="IPR023772">
    <property type="entry name" value="DNA-bd_HTH_TetR-type_CS"/>
</dbReference>
<dbReference type="PROSITE" id="PS01081">
    <property type="entry name" value="HTH_TETR_1"/>
    <property type="match status" value="1"/>
</dbReference>
<evidence type="ECO:0000256" key="5">
    <source>
        <dbReference type="PROSITE-ProRule" id="PRU00335"/>
    </source>
</evidence>
<dbReference type="PROSITE" id="PS50977">
    <property type="entry name" value="HTH_TETR_2"/>
    <property type="match status" value="1"/>
</dbReference>
<keyword evidence="1" id="KW-0678">Repressor</keyword>
<feature type="DNA-binding region" description="H-T-H motif" evidence="5">
    <location>
        <begin position="47"/>
        <end position="66"/>
    </location>
</feature>
<accession>A0A3D9HKY3</accession>
<dbReference type="Pfam" id="PF13977">
    <property type="entry name" value="TetR_C_6"/>
    <property type="match status" value="1"/>
</dbReference>
<dbReference type="Gene3D" id="1.10.357.10">
    <property type="entry name" value="Tetracycline Repressor, domain 2"/>
    <property type="match status" value="1"/>
</dbReference>
<dbReference type="InterPro" id="IPR001647">
    <property type="entry name" value="HTH_TetR"/>
</dbReference>
<dbReference type="OrthoDB" id="7336460at2"/>
<dbReference type="RefSeq" id="WP_115937187.1">
    <property type="nucleotide sequence ID" value="NZ_QRDW01000005.1"/>
</dbReference>
<dbReference type="SUPFAM" id="SSF46689">
    <property type="entry name" value="Homeodomain-like"/>
    <property type="match status" value="1"/>
</dbReference>
<dbReference type="Pfam" id="PF00440">
    <property type="entry name" value="TetR_N"/>
    <property type="match status" value="1"/>
</dbReference>
<proteinExistence type="predicted"/>
<evidence type="ECO:0000259" key="6">
    <source>
        <dbReference type="PROSITE" id="PS50977"/>
    </source>
</evidence>